<comment type="caution">
    <text evidence="2">The sequence shown here is derived from an EMBL/GenBank/DDBJ whole genome shotgun (WGS) entry which is preliminary data.</text>
</comment>
<gene>
    <name evidence="2" type="ORF">A3J46_01690</name>
</gene>
<reference evidence="2 3" key="1">
    <citation type="journal article" date="2016" name="Nat. Commun.">
        <title>Thousands of microbial genomes shed light on interconnected biogeochemical processes in an aquifer system.</title>
        <authorList>
            <person name="Anantharaman K."/>
            <person name="Brown C.T."/>
            <person name="Hug L.A."/>
            <person name="Sharon I."/>
            <person name="Castelle C.J."/>
            <person name="Probst A.J."/>
            <person name="Thomas B.C."/>
            <person name="Singh A."/>
            <person name="Wilkins M.J."/>
            <person name="Karaoz U."/>
            <person name="Brodie E.L."/>
            <person name="Williams K.H."/>
            <person name="Hubbard S.S."/>
            <person name="Banfield J.F."/>
        </authorList>
    </citation>
    <scope>NUCLEOTIDE SEQUENCE [LARGE SCALE GENOMIC DNA]</scope>
</reference>
<dbReference type="Proteomes" id="UP000177167">
    <property type="component" value="Unassembled WGS sequence"/>
</dbReference>
<accession>A0A1F8F6B4</accession>
<keyword evidence="1" id="KW-0472">Membrane</keyword>
<dbReference type="AlphaFoldDB" id="A0A1F8F6B4"/>
<sequence length="128" mass="15114">MARIFVEYFYWHFAVAPFEILRIMENYMNAYWHRFLVIQHLKTLFAPWHRQNPSDLGTKKKTSADKIIDRVIDLYIRLVAAGIRLLIIIVGLLWQIILLALFILLFTIWVSWPIVGVYLISIGLVIIT</sequence>
<evidence type="ECO:0000313" key="2">
    <source>
        <dbReference type="EMBL" id="OGN08673.1"/>
    </source>
</evidence>
<keyword evidence="1" id="KW-1133">Transmembrane helix</keyword>
<evidence type="ECO:0000256" key="1">
    <source>
        <dbReference type="SAM" id="Phobius"/>
    </source>
</evidence>
<dbReference type="EMBL" id="MGJP01000056">
    <property type="protein sequence ID" value="OGN08673.1"/>
    <property type="molecule type" value="Genomic_DNA"/>
</dbReference>
<evidence type="ECO:0000313" key="3">
    <source>
        <dbReference type="Proteomes" id="UP000177167"/>
    </source>
</evidence>
<organism evidence="2 3">
    <name type="scientific">Candidatus Yanofskybacteria bacterium RIFCSPHIGHO2_02_FULL_41_11</name>
    <dbReference type="NCBI Taxonomy" id="1802675"/>
    <lineage>
        <taxon>Bacteria</taxon>
        <taxon>Candidatus Yanofskyibacteriota</taxon>
    </lineage>
</organism>
<feature type="transmembrane region" description="Helical" evidence="1">
    <location>
        <begin position="74"/>
        <end position="97"/>
    </location>
</feature>
<name>A0A1F8F6B4_9BACT</name>
<proteinExistence type="predicted"/>
<keyword evidence="1" id="KW-0812">Transmembrane</keyword>
<protein>
    <submittedName>
        <fullName evidence="2">Uncharacterized protein</fullName>
    </submittedName>
</protein>
<feature type="transmembrane region" description="Helical" evidence="1">
    <location>
        <begin position="103"/>
        <end position="127"/>
    </location>
</feature>